<comment type="caution">
    <text evidence="2">The sequence shown here is derived from an EMBL/GenBank/DDBJ whole genome shotgun (WGS) entry which is preliminary data.</text>
</comment>
<keyword evidence="1" id="KW-1133">Transmembrane helix</keyword>
<evidence type="ECO:0000256" key="1">
    <source>
        <dbReference type="SAM" id="Phobius"/>
    </source>
</evidence>
<sequence>WYPVLNAAAPLTDGLCYWLSLCLGIVFLLSFFQGILSAYPQIPLCSQFGRGFV</sequence>
<accession>A0A8T2YDT6</accession>
<reference evidence="2" key="1">
    <citation type="journal article" date="2021" name="J. Hered.">
        <title>Genome Assembly of Salicaceae Populus deltoides (Eastern Cottonwood) I-69 Based on Nanopore Sequencing and Hi-C Technologies.</title>
        <authorList>
            <person name="Bai S."/>
            <person name="Wu H."/>
            <person name="Zhang J."/>
            <person name="Pan Z."/>
            <person name="Zhao W."/>
            <person name="Li Z."/>
            <person name="Tong C."/>
        </authorList>
    </citation>
    <scope>NUCLEOTIDE SEQUENCE</scope>
    <source>
        <tissue evidence="2">Leaf</tissue>
    </source>
</reference>
<dbReference type="Proteomes" id="UP000807159">
    <property type="component" value="Chromosome 7"/>
</dbReference>
<dbReference type="AlphaFoldDB" id="A0A8T2YDT6"/>
<gene>
    <name evidence="2" type="ORF">H0E87_014461</name>
</gene>
<feature type="non-terminal residue" evidence="2">
    <location>
        <position position="1"/>
    </location>
</feature>
<keyword evidence="3" id="KW-1185">Reference proteome</keyword>
<evidence type="ECO:0000313" key="2">
    <source>
        <dbReference type="EMBL" id="KAH8503159.1"/>
    </source>
</evidence>
<name>A0A8T2YDT6_POPDE</name>
<dbReference type="EMBL" id="JACEGQ020000007">
    <property type="protein sequence ID" value="KAH8503159.1"/>
    <property type="molecule type" value="Genomic_DNA"/>
</dbReference>
<proteinExistence type="predicted"/>
<evidence type="ECO:0000313" key="3">
    <source>
        <dbReference type="Proteomes" id="UP000807159"/>
    </source>
</evidence>
<keyword evidence="1" id="KW-0472">Membrane</keyword>
<organism evidence="2 3">
    <name type="scientific">Populus deltoides</name>
    <name type="common">Eastern poplar</name>
    <name type="synonym">Eastern cottonwood</name>
    <dbReference type="NCBI Taxonomy" id="3696"/>
    <lineage>
        <taxon>Eukaryota</taxon>
        <taxon>Viridiplantae</taxon>
        <taxon>Streptophyta</taxon>
        <taxon>Embryophyta</taxon>
        <taxon>Tracheophyta</taxon>
        <taxon>Spermatophyta</taxon>
        <taxon>Magnoliopsida</taxon>
        <taxon>eudicotyledons</taxon>
        <taxon>Gunneridae</taxon>
        <taxon>Pentapetalae</taxon>
        <taxon>rosids</taxon>
        <taxon>fabids</taxon>
        <taxon>Malpighiales</taxon>
        <taxon>Salicaceae</taxon>
        <taxon>Saliceae</taxon>
        <taxon>Populus</taxon>
    </lineage>
</organism>
<keyword evidence="1" id="KW-0812">Transmembrane</keyword>
<feature type="transmembrane region" description="Helical" evidence="1">
    <location>
        <begin position="17"/>
        <end position="39"/>
    </location>
</feature>
<protein>
    <submittedName>
        <fullName evidence="2">Uncharacterized protein</fullName>
    </submittedName>
</protein>